<proteinExistence type="predicted"/>
<gene>
    <name evidence="1" type="ORF">FA95DRAFT_1612967</name>
</gene>
<name>A0ACB8R4K9_9AGAM</name>
<accession>A0ACB8R4K9</accession>
<dbReference type="Proteomes" id="UP000814033">
    <property type="component" value="Unassembled WGS sequence"/>
</dbReference>
<organism evidence="1 2">
    <name type="scientific">Auriscalpium vulgare</name>
    <dbReference type="NCBI Taxonomy" id="40419"/>
    <lineage>
        <taxon>Eukaryota</taxon>
        <taxon>Fungi</taxon>
        <taxon>Dikarya</taxon>
        <taxon>Basidiomycota</taxon>
        <taxon>Agaricomycotina</taxon>
        <taxon>Agaricomycetes</taxon>
        <taxon>Russulales</taxon>
        <taxon>Auriscalpiaceae</taxon>
        <taxon>Auriscalpium</taxon>
    </lineage>
</organism>
<evidence type="ECO:0000313" key="1">
    <source>
        <dbReference type="EMBL" id="KAI0038968.1"/>
    </source>
</evidence>
<protein>
    <submittedName>
        <fullName evidence="1">Uncharacterized protein</fullName>
    </submittedName>
</protein>
<sequence length="150" mass="15567">MPTGFAFYVTLPPSTRFIVRLVVAPNGVVSFATPGPPVEEVDEHGVPPFKPYPPLRSMKVALASIQARDIDRIIAYVPRAAGTNPTAHATCAVKLTVAICTDEAGEATLFVEDEGVVEADHQHGCGLKFGGEMAAPAAALQDPGTGGALS</sequence>
<reference evidence="1" key="1">
    <citation type="submission" date="2021-02" db="EMBL/GenBank/DDBJ databases">
        <authorList>
            <consortium name="DOE Joint Genome Institute"/>
            <person name="Ahrendt S."/>
            <person name="Looney B.P."/>
            <person name="Miyauchi S."/>
            <person name="Morin E."/>
            <person name="Drula E."/>
            <person name="Courty P.E."/>
            <person name="Chicoki N."/>
            <person name="Fauchery L."/>
            <person name="Kohler A."/>
            <person name="Kuo A."/>
            <person name="Labutti K."/>
            <person name="Pangilinan J."/>
            <person name="Lipzen A."/>
            <person name="Riley R."/>
            <person name="Andreopoulos W."/>
            <person name="He G."/>
            <person name="Johnson J."/>
            <person name="Barry K.W."/>
            <person name="Grigoriev I.V."/>
            <person name="Nagy L."/>
            <person name="Hibbett D."/>
            <person name="Henrissat B."/>
            <person name="Matheny P.B."/>
            <person name="Labbe J."/>
            <person name="Martin F."/>
        </authorList>
    </citation>
    <scope>NUCLEOTIDE SEQUENCE</scope>
    <source>
        <strain evidence="1">FP105234-sp</strain>
    </source>
</reference>
<dbReference type="EMBL" id="MU276380">
    <property type="protein sequence ID" value="KAI0038968.1"/>
    <property type="molecule type" value="Genomic_DNA"/>
</dbReference>
<evidence type="ECO:0000313" key="2">
    <source>
        <dbReference type="Proteomes" id="UP000814033"/>
    </source>
</evidence>
<comment type="caution">
    <text evidence="1">The sequence shown here is derived from an EMBL/GenBank/DDBJ whole genome shotgun (WGS) entry which is preliminary data.</text>
</comment>
<reference evidence="1" key="2">
    <citation type="journal article" date="2022" name="New Phytol.">
        <title>Evolutionary transition to the ectomycorrhizal habit in the genomes of a hyperdiverse lineage of mushroom-forming fungi.</title>
        <authorList>
            <person name="Looney B."/>
            <person name="Miyauchi S."/>
            <person name="Morin E."/>
            <person name="Drula E."/>
            <person name="Courty P.E."/>
            <person name="Kohler A."/>
            <person name="Kuo A."/>
            <person name="LaButti K."/>
            <person name="Pangilinan J."/>
            <person name="Lipzen A."/>
            <person name="Riley R."/>
            <person name="Andreopoulos W."/>
            <person name="He G."/>
            <person name="Johnson J."/>
            <person name="Nolan M."/>
            <person name="Tritt A."/>
            <person name="Barry K.W."/>
            <person name="Grigoriev I.V."/>
            <person name="Nagy L.G."/>
            <person name="Hibbett D."/>
            <person name="Henrissat B."/>
            <person name="Matheny P.B."/>
            <person name="Labbe J."/>
            <person name="Martin F.M."/>
        </authorList>
    </citation>
    <scope>NUCLEOTIDE SEQUENCE</scope>
    <source>
        <strain evidence="1">FP105234-sp</strain>
    </source>
</reference>
<keyword evidence="2" id="KW-1185">Reference proteome</keyword>